<reference evidence="1 2" key="1">
    <citation type="journal article" date="2019" name="Sci. Rep.">
        <title>Orb-weaving spider Araneus ventricosus genome elucidates the spidroin gene catalogue.</title>
        <authorList>
            <person name="Kono N."/>
            <person name="Nakamura H."/>
            <person name="Ohtoshi R."/>
            <person name="Moran D.A.P."/>
            <person name="Shinohara A."/>
            <person name="Yoshida Y."/>
            <person name="Fujiwara M."/>
            <person name="Mori M."/>
            <person name="Tomita M."/>
            <person name="Arakawa K."/>
        </authorList>
    </citation>
    <scope>NUCLEOTIDE SEQUENCE [LARGE SCALE GENOMIC DNA]</scope>
</reference>
<evidence type="ECO:0000313" key="1">
    <source>
        <dbReference type="EMBL" id="GBN30521.1"/>
    </source>
</evidence>
<proteinExistence type="predicted"/>
<keyword evidence="2" id="KW-1185">Reference proteome</keyword>
<dbReference type="OrthoDB" id="6781249at2759"/>
<accession>A0A4Y2MTM6</accession>
<dbReference type="Proteomes" id="UP000499080">
    <property type="component" value="Unassembled WGS sequence"/>
</dbReference>
<name>A0A4Y2MTM6_ARAVE</name>
<sequence>MLEIIFSFPCLDLKTPRIRILYDTNVICRRSENSLRIPCSSWLHFPPLPTSATTKQHFCRAYNQVQQWLNEQKDPLKRCWKTIAGHFRAITTHAAAPDDLLFLIVCTCKMNASKTVSVEGVVLTAQIFAAIAQDLDASSETL</sequence>
<dbReference type="AlphaFoldDB" id="A0A4Y2MTM6"/>
<evidence type="ECO:0000313" key="2">
    <source>
        <dbReference type="Proteomes" id="UP000499080"/>
    </source>
</evidence>
<protein>
    <submittedName>
        <fullName evidence="1">Uncharacterized protein</fullName>
    </submittedName>
</protein>
<gene>
    <name evidence="1" type="ORF">AVEN_211059_1</name>
</gene>
<organism evidence="1 2">
    <name type="scientific">Araneus ventricosus</name>
    <name type="common">Orbweaver spider</name>
    <name type="synonym">Epeira ventricosa</name>
    <dbReference type="NCBI Taxonomy" id="182803"/>
    <lineage>
        <taxon>Eukaryota</taxon>
        <taxon>Metazoa</taxon>
        <taxon>Ecdysozoa</taxon>
        <taxon>Arthropoda</taxon>
        <taxon>Chelicerata</taxon>
        <taxon>Arachnida</taxon>
        <taxon>Araneae</taxon>
        <taxon>Araneomorphae</taxon>
        <taxon>Entelegynae</taxon>
        <taxon>Araneoidea</taxon>
        <taxon>Araneidae</taxon>
        <taxon>Araneus</taxon>
    </lineage>
</organism>
<dbReference type="EMBL" id="BGPR01007930">
    <property type="protein sequence ID" value="GBN30521.1"/>
    <property type="molecule type" value="Genomic_DNA"/>
</dbReference>
<comment type="caution">
    <text evidence="1">The sequence shown here is derived from an EMBL/GenBank/DDBJ whole genome shotgun (WGS) entry which is preliminary data.</text>
</comment>